<sequence length="180" mass="18898">MHQLPRFQRQRLTSEHLSVVWLEVPPKTHCTGCNCWGPLGRAPAGAGPRPRSLAARRIRSGRCPQSAGSSGSGVGERSLRFASPSPVVPFPGPAPCALPLSWGWGGNGKRKAREDGGREGAGRRGAERAEGGGGACRALRSLRRPQRKPPDSAQAAEAPRPGAGGPCHPTDVRARQAELG</sequence>
<dbReference type="EMBL" id="CAUYUJ010015523">
    <property type="protein sequence ID" value="CAK0855130.1"/>
    <property type="molecule type" value="Genomic_DNA"/>
</dbReference>
<protein>
    <submittedName>
        <fullName evidence="2">Uncharacterized protein</fullName>
    </submittedName>
</protein>
<accession>A0ABN9U847</accession>
<keyword evidence="3" id="KW-1185">Reference proteome</keyword>
<evidence type="ECO:0000313" key="2">
    <source>
        <dbReference type="EMBL" id="CAK0855130.1"/>
    </source>
</evidence>
<name>A0ABN9U847_9DINO</name>
<comment type="caution">
    <text evidence="2">The sequence shown here is derived from an EMBL/GenBank/DDBJ whole genome shotgun (WGS) entry which is preliminary data.</text>
</comment>
<organism evidence="2 3">
    <name type="scientific">Prorocentrum cordatum</name>
    <dbReference type="NCBI Taxonomy" id="2364126"/>
    <lineage>
        <taxon>Eukaryota</taxon>
        <taxon>Sar</taxon>
        <taxon>Alveolata</taxon>
        <taxon>Dinophyceae</taxon>
        <taxon>Prorocentrales</taxon>
        <taxon>Prorocentraceae</taxon>
        <taxon>Prorocentrum</taxon>
    </lineage>
</organism>
<evidence type="ECO:0000313" key="3">
    <source>
        <dbReference type="Proteomes" id="UP001189429"/>
    </source>
</evidence>
<feature type="compositionally biased region" description="Basic and acidic residues" evidence="1">
    <location>
        <begin position="170"/>
        <end position="180"/>
    </location>
</feature>
<dbReference type="Proteomes" id="UP001189429">
    <property type="component" value="Unassembled WGS sequence"/>
</dbReference>
<feature type="compositionally biased region" description="Basic and acidic residues" evidence="1">
    <location>
        <begin position="112"/>
        <end position="130"/>
    </location>
</feature>
<reference evidence="2" key="1">
    <citation type="submission" date="2023-10" db="EMBL/GenBank/DDBJ databases">
        <authorList>
            <person name="Chen Y."/>
            <person name="Shah S."/>
            <person name="Dougan E. K."/>
            <person name="Thang M."/>
            <person name="Chan C."/>
        </authorList>
    </citation>
    <scope>NUCLEOTIDE SEQUENCE [LARGE SCALE GENOMIC DNA]</scope>
</reference>
<feature type="region of interest" description="Disordered" evidence="1">
    <location>
        <begin position="99"/>
        <end position="180"/>
    </location>
</feature>
<proteinExistence type="predicted"/>
<evidence type="ECO:0000256" key="1">
    <source>
        <dbReference type="SAM" id="MobiDB-lite"/>
    </source>
</evidence>
<feature type="region of interest" description="Disordered" evidence="1">
    <location>
        <begin position="58"/>
        <end position="83"/>
    </location>
</feature>
<gene>
    <name evidence="2" type="ORF">PCOR1329_LOCUS45961</name>
</gene>